<dbReference type="Proteomes" id="UP000626109">
    <property type="component" value="Unassembled WGS sequence"/>
</dbReference>
<proteinExistence type="predicted"/>
<protein>
    <submittedName>
        <fullName evidence="2">Uncharacterized protein</fullName>
    </submittedName>
</protein>
<evidence type="ECO:0000313" key="3">
    <source>
        <dbReference type="Proteomes" id="UP000626109"/>
    </source>
</evidence>
<dbReference type="AlphaFoldDB" id="A0A813IEU9"/>
<sequence>MVELEGIIVPPRCAERVMALESELQSLKEVCSGLEQHFRSQELALVSLRDTVNLKADAAAVSSTADFQGLMVIVESKADASTVPTTDQLQAIADALQGKADLSEVPTVVQFRILSDAVHRKPDSDLVPSLSQFQMLTNAVRCKADATAVPSSADLRALVDIVDLKADASKVPTNDRFQALCVVASQKADVSDVAVYKSEFQALDEAMRHMRRSIPSQVQLQALNTVLQSKAEVAEVPVSADGTPFLKRQRVARPPSTPLFSCGALVPVAAAGDGDQGAVPPCTPTGRAPRTPSRATKSLHA</sequence>
<name>A0A813IEU9_POLGL</name>
<dbReference type="EMBL" id="CAJNNW010006672">
    <property type="protein sequence ID" value="CAE8648524.1"/>
    <property type="molecule type" value="Genomic_DNA"/>
</dbReference>
<reference evidence="2" key="1">
    <citation type="submission" date="2021-02" db="EMBL/GenBank/DDBJ databases">
        <authorList>
            <person name="Dougan E. K."/>
            <person name="Rhodes N."/>
            <person name="Thang M."/>
            <person name="Chan C."/>
        </authorList>
    </citation>
    <scope>NUCLEOTIDE SEQUENCE</scope>
</reference>
<comment type="caution">
    <text evidence="2">The sequence shown here is derived from an EMBL/GenBank/DDBJ whole genome shotgun (WGS) entry which is preliminary data.</text>
</comment>
<feature type="region of interest" description="Disordered" evidence="1">
    <location>
        <begin position="273"/>
        <end position="301"/>
    </location>
</feature>
<evidence type="ECO:0000313" key="2">
    <source>
        <dbReference type="EMBL" id="CAE8648524.1"/>
    </source>
</evidence>
<evidence type="ECO:0000256" key="1">
    <source>
        <dbReference type="SAM" id="MobiDB-lite"/>
    </source>
</evidence>
<gene>
    <name evidence="2" type="ORF">PGLA2088_LOCUS6637</name>
</gene>
<organism evidence="2 3">
    <name type="scientific">Polarella glacialis</name>
    <name type="common">Dinoflagellate</name>
    <dbReference type="NCBI Taxonomy" id="89957"/>
    <lineage>
        <taxon>Eukaryota</taxon>
        <taxon>Sar</taxon>
        <taxon>Alveolata</taxon>
        <taxon>Dinophyceae</taxon>
        <taxon>Suessiales</taxon>
        <taxon>Suessiaceae</taxon>
        <taxon>Polarella</taxon>
    </lineage>
</organism>
<accession>A0A813IEU9</accession>